<accession>A0A1X0N987</accession>
<name>A0A1X0N987_9PSED</name>
<feature type="chain" id="PRO_5012213636" evidence="2">
    <location>
        <begin position="22"/>
        <end position="413"/>
    </location>
</feature>
<keyword evidence="2" id="KW-0732">Signal</keyword>
<dbReference type="STRING" id="1958950.BZK31_07915"/>
<dbReference type="InterPro" id="IPR019106">
    <property type="entry name" value="T4SS_TrbC"/>
</dbReference>
<protein>
    <submittedName>
        <fullName evidence="3">Conjugal transfer protein</fullName>
    </submittedName>
</protein>
<dbReference type="OrthoDB" id="6625590at2"/>
<dbReference type="AlphaFoldDB" id="A0A1X0N987"/>
<evidence type="ECO:0000313" key="3">
    <source>
        <dbReference type="EMBL" id="ORC60231.1"/>
    </source>
</evidence>
<feature type="signal peptide" evidence="2">
    <location>
        <begin position="1"/>
        <end position="21"/>
    </location>
</feature>
<dbReference type="Proteomes" id="UP000192815">
    <property type="component" value="Unassembled WGS sequence"/>
</dbReference>
<gene>
    <name evidence="3" type="ORF">BZK31_07915</name>
</gene>
<evidence type="ECO:0000313" key="4">
    <source>
        <dbReference type="Proteomes" id="UP000192815"/>
    </source>
</evidence>
<evidence type="ECO:0000256" key="2">
    <source>
        <dbReference type="SAM" id="SignalP"/>
    </source>
</evidence>
<dbReference type="EMBL" id="MUIO01000021">
    <property type="protein sequence ID" value="ORC60231.1"/>
    <property type="molecule type" value="Genomic_DNA"/>
</dbReference>
<reference evidence="4" key="1">
    <citation type="submission" date="2017-02" db="EMBL/GenBank/DDBJ databases">
        <title>Pseudomonas floridae sp. nov., a novel pathogenic bacterial species isolated from tomato.</title>
        <authorList>
            <person name="Timilsina S."/>
            <person name="Vallad G.E."/>
            <person name="Jones J.B."/>
        </authorList>
    </citation>
    <scope>NUCLEOTIDE SEQUENCE [LARGE SCALE GENOMIC DNA]</scope>
    <source>
        <strain evidence="4">GEV388</strain>
    </source>
</reference>
<evidence type="ECO:0000256" key="1">
    <source>
        <dbReference type="SAM" id="MobiDB-lite"/>
    </source>
</evidence>
<comment type="caution">
    <text evidence="3">The sequence shown here is derived from an EMBL/GenBank/DDBJ whole genome shotgun (WGS) entry which is preliminary data.</text>
</comment>
<dbReference type="Pfam" id="PF09673">
    <property type="entry name" value="TrbC_Ftype"/>
    <property type="match status" value="1"/>
</dbReference>
<dbReference type="RefSeq" id="WP_083182179.1">
    <property type="nucleotide sequence ID" value="NZ_CBCRZR010000007.1"/>
</dbReference>
<proteinExistence type="predicted"/>
<sequence length="413" mass="44794">MVKKQLALCIGLAFGCTMAIAGDDLGIRKYDINEFNPVLLDQVKEISRNASAARAEASGQDDMSWVSEMAEKAIVQAGDENPQQNDSALASADGSDREKKHPLGDGNRTLIFVSWSMGATALKDILLSFDGLPGVGIVFRGIPDGMSMGDAVTKMHLLTQETQSTVSVLLDPLAFQRHMVSAVPTVALEAPNDALIAKAAGSSSVSYIEGAVKEGKRGDLGTIGSTEEIIEPDLMEIAKQRIADLDTNAMKKRAIARFWDNHKGHPLPPVTESATRLVDASVIVPDDILDSQGRVIQKAGRINPLDMMPFDQKLVVIDPTQPWQVALAKREYADHGKNLTVTIMATQIPTASGWELFNSVQDNLDAPLYLLPPDMAERFQILRAPSVVTADTENFIVREVAQSAFEEANHEHQ</sequence>
<organism evidence="3 4">
    <name type="scientific">Pseudomonas floridensis</name>
    <dbReference type="NCBI Taxonomy" id="1958950"/>
    <lineage>
        <taxon>Bacteria</taxon>
        <taxon>Pseudomonadati</taxon>
        <taxon>Pseudomonadota</taxon>
        <taxon>Gammaproteobacteria</taxon>
        <taxon>Pseudomonadales</taxon>
        <taxon>Pseudomonadaceae</taxon>
        <taxon>Pseudomonas</taxon>
    </lineage>
</organism>
<feature type="region of interest" description="Disordered" evidence="1">
    <location>
        <begin position="76"/>
        <end position="102"/>
    </location>
</feature>
<dbReference type="PROSITE" id="PS51257">
    <property type="entry name" value="PROKAR_LIPOPROTEIN"/>
    <property type="match status" value="1"/>
</dbReference>
<keyword evidence="4" id="KW-1185">Reference proteome</keyword>